<dbReference type="EMBL" id="DSBW01000027">
    <property type="protein sequence ID" value="HED30310.1"/>
    <property type="molecule type" value="Genomic_DNA"/>
</dbReference>
<evidence type="ECO:0000313" key="3">
    <source>
        <dbReference type="EMBL" id="HED30310.1"/>
    </source>
</evidence>
<proteinExistence type="predicted"/>
<dbReference type="AlphaFoldDB" id="A0A831WQX4"/>
<name>A0A831WQX4_PROAE</name>
<dbReference type="InterPro" id="IPR046342">
    <property type="entry name" value="CBS_dom_sf"/>
</dbReference>
<reference evidence="3" key="1">
    <citation type="journal article" date="2020" name="mSystems">
        <title>Genome- and Community-Level Interaction Insights into Carbon Utilization and Element Cycling Functions of Hydrothermarchaeota in Hydrothermal Sediment.</title>
        <authorList>
            <person name="Zhou Z."/>
            <person name="Liu Y."/>
            <person name="Xu W."/>
            <person name="Pan J."/>
            <person name="Luo Z.H."/>
            <person name="Li M."/>
        </authorList>
    </citation>
    <scope>NUCLEOTIDE SEQUENCE [LARGE SCALE GENOMIC DNA]</scope>
    <source>
        <strain evidence="3">SpSt-1181</strain>
    </source>
</reference>
<dbReference type="Gene3D" id="3.10.580.10">
    <property type="entry name" value="CBS-domain"/>
    <property type="match status" value="1"/>
</dbReference>
<dbReference type="SUPFAM" id="SSF54631">
    <property type="entry name" value="CBS-domain pair"/>
    <property type="match status" value="1"/>
</dbReference>
<feature type="domain" description="CBS" evidence="2">
    <location>
        <begin position="8"/>
        <end position="64"/>
    </location>
</feature>
<dbReference type="PROSITE" id="PS51371">
    <property type="entry name" value="CBS"/>
    <property type="match status" value="1"/>
</dbReference>
<evidence type="ECO:0000259" key="2">
    <source>
        <dbReference type="PROSITE" id="PS51371"/>
    </source>
</evidence>
<dbReference type="Pfam" id="PF00571">
    <property type="entry name" value="CBS"/>
    <property type="match status" value="2"/>
</dbReference>
<protein>
    <submittedName>
        <fullName evidence="3">CBS domain-containing protein</fullName>
    </submittedName>
</protein>
<evidence type="ECO:0000256" key="1">
    <source>
        <dbReference type="PROSITE-ProRule" id="PRU00703"/>
    </source>
</evidence>
<accession>A0A831WQX4</accession>
<dbReference type="InterPro" id="IPR000644">
    <property type="entry name" value="CBS_dom"/>
</dbReference>
<organism evidence="3">
    <name type="scientific">Prosthecochloris aestuarii</name>
    <dbReference type="NCBI Taxonomy" id="1102"/>
    <lineage>
        <taxon>Bacteria</taxon>
        <taxon>Pseudomonadati</taxon>
        <taxon>Chlorobiota</taxon>
        <taxon>Chlorobiia</taxon>
        <taxon>Chlorobiales</taxon>
        <taxon>Chlorobiaceae</taxon>
        <taxon>Prosthecochloris</taxon>
    </lineage>
</organism>
<gene>
    <name evidence="3" type="ORF">ENN50_01190</name>
</gene>
<sequence>MSVIEQYIDRSYPVVQPGDTCSEVATILREAGMEDIPVVDEGRVTAIVSAKDIIACSGISRTGSARCISELGLSGCTCVPASTHVLDAFSMLVRSPFGIIPVCGPEGEYIGVVGLGRLARDICDIFHLCGEEATLELEVPAMGVNVSEIVSVMEKNDATVLGFGLRTPEPDAEGMVLTFRVLSSDLYRLVKSLEKYGYLVVYHSPFSFGENDELRDKALEFMRYIDM</sequence>
<keyword evidence="1" id="KW-0129">CBS domain</keyword>
<dbReference type="Proteomes" id="UP000886335">
    <property type="component" value="Unassembled WGS sequence"/>
</dbReference>
<comment type="caution">
    <text evidence="3">The sequence shown here is derived from an EMBL/GenBank/DDBJ whole genome shotgun (WGS) entry which is preliminary data.</text>
</comment>
<dbReference type="SMART" id="SM00116">
    <property type="entry name" value="CBS"/>
    <property type="match status" value="2"/>
</dbReference>